<protein>
    <submittedName>
        <fullName evidence="2">Uncharacterized protein</fullName>
    </submittedName>
</protein>
<proteinExistence type="predicted"/>
<name>A0A699IB09_TANCI</name>
<feature type="region of interest" description="Disordered" evidence="1">
    <location>
        <begin position="29"/>
        <end position="53"/>
    </location>
</feature>
<dbReference type="AlphaFoldDB" id="A0A699IB09"/>
<organism evidence="2">
    <name type="scientific">Tanacetum cinerariifolium</name>
    <name type="common">Dalmatian daisy</name>
    <name type="synonym">Chrysanthemum cinerariifolium</name>
    <dbReference type="NCBI Taxonomy" id="118510"/>
    <lineage>
        <taxon>Eukaryota</taxon>
        <taxon>Viridiplantae</taxon>
        <taxon>Streptophyta</taxon>
        <taxon>Embryophyta</taxon>
        <taxon>Tracheophyta</taxon>
        <taxon>Spermatophyta</taxon>
        <taxon>Magnoliopsida</taxon>
        <taxon>eudicotyledons</taxon>
        <taxon>Gunneridae</taxon>
        <taxon>Pentapetalae</taxon>
        <taxon>asterids</taxon>
        <taxon>campanulids</taxon>
        <taxon>Asterales</taxon>
        <taxon>Asteraceae</taxon>
        <taxon>Asteroideae</taxon>
        <taxon>Anthemideae</taxon>
        <taxon>Anthemidinae</taxon>
        <taxon>Tanacetum</taxon>
    </lineage>
</organism>
<dbReference type="EMBL" id="BKCJ010277925">
    <property type="protein sequence ID" value="GEZ43005.1"/>
    <property type="molecule type" value="Genomic_DNA"/>
</dbReference>
<reference evidence="2" key="1">
    <citation type="journal article" date="2019" name="Sci. Rep.">
        <title>Draft genome of Tanacetum cinerariifolium, the natural source of mosquito coil.</title>
        <authorList>
            <person name="Yamashiro T."/>
            <person name="Shiraishi A."/>
            <person name="Satake H."/>
            <person name="Nakayama K."/>
        </authorList>
    </citation>
    <scope>NUCLEOTIDE SEQUENCE</scope>
</reference>
<evidence type="ECO:0000256" key="1">
    <source>
        <dbReference type="SAM" id="MobiDB-lite"/>
    </source>
</evidence>
<evidence type="ECO:0000313" key="2">
    <source>
        <dbReference type="EMBL" id="GEZ43005.1"/>
    </source>
</evidence>
<gene>
    <name evidence="2" type="ORF">Tci_514978</name>
</gene>
<comment type="caution">
    <text evidence="2">The sequence shown here is derived from an EMBL/GenBank/DDBJ whole genome shotgun (WGS) entry which is preliminary data.</text>
</comment>
<feature type="compositionally biased region" description="Polar residues" evidence="1">
    <location>
        <begin position="42"/>
        <end position="53"/>
    </location>
</feature>
<accession>A0A699IB09</accession>
<sequence length="114" mass="12422">MDATCHGANLSQFQLQTKKKHKKVINSTLNENGLDGEDTNNIKRGNAQTAGSSSCDYDIDLDGGVEKKRITLFCLGFPLGGCEFKGTGCTLQLQMKLNYTMCGFHEDTSILAIL</sequence>